<dbReference type="SMART" id="SM00298">
    <property type="entry name" value="CHROMO"/>
    <property type="match status" value="1"/>
</dbReference>
<dbReference type="CDD" id="cd00024">
    <property type="entry name" value="CD_CSD"/>
    <property type="match status" value="1"/>
</dbReference>
<feature type="compositionally biased region" description="Low complexity" evidence="3">
    <location>
        <begin position="60"/>
        <end position="99"/>
    </location>
</feature>
<proteinExistence type="predicted"/>
<dbReference type="InterPro" id="IPR016197">
    <property type="entry name" value="Chromo-like_dom_sf"/>
</dbReference>
<evidence type="ECO:0000313" key="6">
    <source>
        <dbReference type="Proteomes" id="UP001314263"/>
    </source>
</evidence>
<dbReference type="EMBL" id="CAUYUE010000008">
    <property type="protein sequence ID" value="CAK0783132.1"/>
    <property type="molecule type" value="Genomic_DNA"/>
</dbReference>
<dbReference type="PROSITE" id="PS00598">
    <property type="entry name" value="CHROMO_1"/>
    <property type="match status" value="1"/>
</dbReference>
<reference evidence="5 6" key="1">
    <citation type="submission" date="2023-10" db="EMBL/GenBank/DDBJ databases">
        <authorList>
            <person name="Maclean D."/>
            <person name="Macfadyen A."/>
        </authorList>
    </citation>
    <scope>NUCLEOTIDE SEQUENCE [LARGE SCALE GENOMIC DNA]</scope>
</reference>
<feature type="domain" description="Chromo" evidence="4">
    <location>
        <begin position="175"/>
        <end position="234"/>
    </location>
</feature>
<dbReference type="Proteomes" id="UP001314263">
    <property type="component" value="Unassembled WGS sequence"/>
</dbReference>
<accession>A0AAV1IA95</accession>
<evidence type="ECO:0000259" key="4">
    <source>
        <dbReference type="PROSITE" id="PS50013"/>
    </source>
</evidence>
<comment type="subcellular location">
    <subcellularLocation>
        <location evidence="1">Nucleus</location>
    </subcellularLocation>
</comment>
<keyword evidence="6" id="KW-1185">Reference proteome</keyword>
<gene>
    <name evidence="5" type="ORF">CVIRNUC_006328</name>
</gene>
<dbReference type="SUPFAM" id="SSF54160">
    <property type="entry name" value="Chromo domain-like"/>
    <property type="match status" value="1"/>
</dbReference>
<keyword evidence="2" id="KW-0539">Nucleus</keyword>
<feature type="region of interest" description="Disordered" evidence="3">
    <location>
        <begin position="1"/>
        <end position="169"/>
    </location>
</feature>
<organism evidence="5 6">
    <name type="scientific">Coccomyxa viridis</name>
    <dbReference type="NCBI Taxonomy" id="1274662"/>
    <lineage>
        <taxon>Eukaryota</taxon>
        <taxon>Viridiplantae</taxon>
        <taxon>Chlorophyta</taxon>
        <taxon>core chlorophytes</taxon>
        <taxon>Trebouxiophyceae</taxon>
        <taxon>Trebouxiophyceae incertae sedis</taxon>
        <taxon>Coccomyxaceae</taxon>
        <taxon>Coccomyxa</taxon>
    </lineage>
</organism>
<comment type="caution">
    <text evidence="5">The sequence shown here is derived from an EMBL/GenBank/DDBJ whole genome shotgun (WGS) entry which is preliminary data.</text>
</comment>
<dbReference type="AlphaFoldDB" id="A0AAV1IA95"/>
<dbReference type="InterPro" id="IPR023779">
    <property type="entry name" value="Chromodomain_CS"/>
</dbReference>
<sequence>MGGTGQNYWLPDGIPKQTKSKAAGDAKEAAEEGPPEEASGVDVDVGEEGAAEPRQATAVAPAAKNTGKAEAAVAAAAPAKKPQSRKAGALAAAQAAAPAKRSTRKAAKELASPGPSAAEEAEAAVPPVVQPKKGGSKRQRKPSATAAAVLQREWEEEQKRRDKLAAEGLATEEDFDVETVLDVRGSNTAKPLFLIRWAGYAAEHDSWEPFSMFDCNMFAYDWASEEVKAQARKHARKWRK</sequence>
<feature type="compositionally biased region" description="Low complexity" evidence="3">
    <location>
        <begin position="111"/>
        <end position="133"/>
    </location>
</feature>
<dbReference type="InterPro" id="IPR000953">
    <property type="entry name" value="Chromo/chromo_shadow_dom"/>
</dbReference>
<evidence type="ECO:0000313" key="5">
    <source>
        <dbReference type="EMBL" id="CAK0783132.1"/>
    </source>
</evidence>
<evidence type="ECO:0000256" key="2">
    <source>
        <dbReference type="ARBA" id="ARBA00023242"/>
    </source>
</evidence>
<evidence type="ECO:0000256" key="3">
    <source>
        <dbReference type="SAM" id="MobiDB-lite"/>
    </source>
</evidence>
<dbReference type="Gene3D" id="2.40.50.40">
    <property type="match status" value="1"/>
</dbReference>
<dbReference type="PROSITE" id="PS50013">
    <property type="entry name" value="CHROMO_2"/>
    <property type="match status" value="1"/>
</dbReference>
<dbReference type="GO" id="GO:0005634">
    <property type="term" value="C:nucleus"/>
    <property type="evidence" value="ECO:0007669"/>
    <property type="project" value="UniProtKB-SubCell"/>
</dbReference>
<dbReference type="InterPro" id="IPR023780">
    <property type="entry name" value="Chromo_domain"/>
</dbReference>
<name>A0AAV1IA95_9CHLO</name>
<dbReference type="Pfam" id="PF00385">
    <property type="entry name" value="Chromo"/>
    <property type="match status" value="1"/>
</dbReference>
<evidence type="ECO:0000256" key="1">
    <source>
        <dbReference type="ARBA" id="ARBA00004123"/>
    </source>
</evidence>
<protein>
    <recommendedName>
        <fullName evidence="4">Chromo domain-containing protein</fullName>
    </recommendedName>
</protein>